<name>A0A4P8WEK9_9EURY</name>
<organism evidence="2 3">
    <name type="scientific">Natrinema versiforme</name>
    <dbReference type="NCBI Taxonomy" id="88724"/>
    <lineage>
        <taxon>Archaea</taxon>
        <taxon>Methanobacteriati</taxon>
        <taxon>Methanobacteriota</taxon>
        <taxon>Stenosarchaea group</taxon>
        <taxon>Halobacteria</taxon>
        <taxon>Halobacteriales</taxon>
        <taxon>Natrialbaceae</taxon>
        <taxon>Natrinema</taxon>
    </lineage>
</organism>
<sequence length="70" mass="8164">MLERRTDADIGFPASAGTRLLRQLATNLEAVVLRFDARENQWRRSRRPVSRASERLECAEKQHADRSRLE</sequence>
<accession>A0A4P8WEK9</accession>
<feature type="compositionally biased region" description="Basic and acidic residues" evidence="1">
    <location>
        <begin position="52"/>
        <end position="70"/>
    </location>
</feature>
<dbReference type="GeneID" id="40264561"/>
<proteinExistence type="predicted"/>
<protein>
    <submittedName>
        <fullName evidence="2">Uncharacterized protein</fullName>
    </submittedName>
</protein>
<evidence type="ECO:0000256" key="1">
    <source>
        <dbReference type="SAM" id="MobiDB-lite"/>
    </source>
</evidence>
<dbReference type="KEGG" id="nvr:FEJ81_04775"/>
<evidence type="ECO:0000313" key="3">
    <source>
        <dbReference type="Proteomes" id="UP000302218"/>
    </source>
</evidence>
<feature type="region of interest" description="Disordered" evidence="1">
    <location>
        <begin position="43"/>
        <end position="70"/>
    </location>
</feature>
<dbReference type="EMBL" id="CP040330">
    <property type="protein sequence ID" value="QCS41699.1"/>
    <property type="molecule type" value="Genomic_DNA"/>
</dbReference>
<dbReference type="AlphaFoldDB" id="A0A4P8WEK9"/>
<reference evidence="3" key="1">
    <citation type="submission" date="2019-05" db="EMBL/GenBank/DDBJ databases">
        <title>Genome sequence and methylation pattern of the halophilic Archaeon Natrinema versiforme BOL5-4.</title>
        <authorList>
            <person name="DasSarma P."/>
            <person name="Anton B.P."/>
            <person name="DasSarma S.L."/>
            <person name="Martinez F.L."/>
            <person name="Guzman D."/>
            <person name="Roberts R.J."/>
            <person name="DasSarma S."/>
        </authorList>
    </citation>
    <scope>NUCLEOTIDE SEQUENCE [LARGE SCALE GENOMIC DNA]</scope>
    <source>
        <strain evidence="3">BOL5-4</strain>
    </source>
</reference>
<evidence type="ECO:0000313" key="2">
    <source>
        <dbReference type="EMBL" id="QCS41699.1"/>
    </source>
</evidence>
<gene>
    <name evidence="2" type="ORF">FEJ81_04775</name>
</gene>
<dbReference type="Proteomes" id="UP000302218">
    <property type="component" value="Chromosome"/>
</dbReference>
<dbReference type="RefSeq" id="WP_138244201.1">
    <property type="nucleotide sequence ID" value="NZ_CP040330.1"/>
</dbReference>